<evidence type="ECO:0000259" key="2">
    <source>
        <dbReference type="Pfam" id="PF01361"/>
    </source>
</evidence>
<dbReference type="Pfam" id="PF01361">
    <property type="entry name" value="Tautomerase"/>
    <property type="match status" value="1"/>
</dbReference>
<protein>
    <submittedName>
        <fullName evidence="3">4-oxalocrotonate tautomerase</fullName>
    </submittedName>
</protein>
<dbReference type="InterPro" id="IPR004370">
    <property type="entry name" value="4-OT-like_dom"/>
</dbReference>
<keyword evidence="4" id="KW-1185">Reference proteome</keyword>
<reference evidence="3" key="1">
    <citation type="journal article" date="2016" name="Genome Announc.">
        <title>Draft Genome Sequence of the Syntrophic Lactate-Degrading Bacterium Tepidanaerobacter syntrophicus JLT.</title>
        <authorList>
            <person name="Matsuura N."/>
            <person name="Ohashi A."/>
            <person name="Tourlousse D.M."/>
            <person name="Sekiguchi Y."/>
        </authorList>
    </citation>
    <scope>NUCLEOTIDE SEQUENCE [LARGE SCALE GENOMIC DNA]</scope>
    <source>
        <strain evidence="3">JL</strain>
    </source>
</reference>
<dbReference type="AlphaFoldDB" id="A0A0U9HCM2"/>
<dbReference type="Gene3D" id="3.30.429.10">
    <property type="entry name" value="Macrophage Migration Inhibitory Factor"/>
    <property type="match status" value="1"/>
</dbReference>
<gene>
    <name evidence="3" type="ORF">TSYNT_5393</name>
</gene>
<dbReference type="SUPFAM" id="SSF55331">
    <property type="entry name" value="Tautomerase/MIF"/>
    <property type="match status" value="1"/>
</dbReference>
<proteinExistence type="predicted"/>
<keyword evidence="1" id="KW-0413">Isomerase</keyword>
<evidence type="ECO:0000256" key="1">
    <source>
        <dbReference type="ARBA" id="ARBA00023235"/>
    </source>
</evidence>
<dbReference type="GO" id="GO:0016853">
    <property type="term" value="F:isomerase activity"/>
    <property type="evidence" value="ECO:0007669"/>
    <property type="project" value="UniProtKB-KW"/>
</dbReference>
<evidence type="ECO:0000313" key="4">
    <source>
        <dbReference type="Proteomes" id="UP000062160"/>
    </source>
</evidence>
<accession>A0A0U9HCM2</accession>
<dbReference type="Proteomes" id="UP000062160">
    <property type="component" value="Unassembled WGS sequence"/>
</dbReference>
<dbReference type="InterPro" id="IPR014347">
    <property type="entry name" value="Tautomerase/MIF_sf"/>
</dbReference>
<evidence type="ECO:0000313" key="3">
    <source>
        <dbReference type="EMBL" id="GAQ24546.1"/>
    </source>
</evidence>
<dbReference type="EMBL" id="DF976999">
    <property type="protein sequence ID" value="GAQ24546.1"/>
    <property type="molecule type" value="Genomic_DNA"/>
</dbReference>
<dbReference type="OrthoDB" id="9804803at2"/>
<feature type="domain" description="4-oxalocrotonate tautomerase-like" evidence="2">
    <location>
        <begin position="2"/>
        <end position="56"/>
    </location>
</feature>
<dbReference type="RefSeq" id="WP_059031601.1">
    <property type="nucleotide sequence ID" value="NZ_BSDN01000009.1"/>
</dbReference>
<name>A0A0U9HCM2_9FIRM</name>
<dbReference type="STRING" id="224999.GCA_001485475_00545"/>
<dbReference type="NCBIfam" id="NF041920">
    <property type="entry name" value="DmpI"/>
    <property type="match status" value="1"/>
</dbReference>
<sequence>MPVITIDGGKMTKEQKAALVKELVSAASKILEIPEQAFTTIIRENDFDNIGSGKTLLSEKHNK</sequence>
<organism evidence="3">
    <name type="scientific">Tepidanaerobacter syntrophicus</name>
    <dbReference type="NCBI Taxonomy" id="224999"/>
    <lineage>
        <taxon>Bacteria</taxon>
        <taxon>Bacillati</taxon>
        <taxon>Bacillota</taxon>
        <taxon>Clostridia</taxon>
        <taxon>Thermosediminibacterales</taxon>
        <taxon>Tepidanaerobacteraceae</taxon>
        <taxon>Tepidanaerobacter</taxon>
    </lineage>
</organism>